<keyword evidence="3 7" id="KW-0547">Nucleotide-binding</keyword>
<dbReference type="PROSITE" id="PS50011">
    <property type="entry name" value="PROTEIN_KINASE_DOM"/>
    <property type="match status" value="1"/>
</dbReference>
<evidence type="ECO:0000256" key="8">
    <source>
        <dbReference type="SAM" id="MobiDB-lite"/>
    </source>
</evidence>
<keyword evidence="1 9" id="KW-0732">Signal</keyword>
<dbReference type="PANTHER" id="PTHR22906">
    <property type="entry name" value="PROPERDIN"/>
    <property type="match status" value="1"/>
</dbReference>
<dbReference type="InterPro" id="IPR029058">
    <property type="entry name" value="AB_hydrolase_fold"/>
</dbReference>
<dbReference type="SUPFAM" id="SSF56112">
    <property type="entry name" value="Protein kinase-like (PK-like)"/>
    <property type="match status" value="1"/>
</dbReference>
<evidence type="ECO:0000256" key="9">
    <source>
        <dbReference type="SAM" id="SignalP"/>
    </source>
</evidence>
<dbReference type="GO" id="GO:0005524">
    <property type="term" value="F:ATP binding"/>
    <property type="evidence" value="ECO:0007669"/>
    <property type="project" value="UniProtKB-UniRule"/>
</dbReference>
<dbReference type="Pfam" id="PF00090">
    <property type="entry name" value="TSP_1"/>
    <property type="match status" value="6"/>
</dbReference>
<feature type="compositionally biased region" description="Polar residues" evidence="8">
    <location>
        <begin position="478"/>
        <end position="488"/>
    </location>
</feature>
<dbReference type="PANTHER" id="PTHR22906:SF49">
    <property type="entry name" value="COADHESIN-LIKE"/>
    <property type="match status" value="1"/>
</dbReference>
<comment type="caution">
    <text evidence="11">The sequence shown here is derived from an EMBL/GenBank/DDBJ whole genome shotgun (WGS) entry which is preliminary data.</text>
</comment>
<evidence type="ECO:0000256" key="3">
    <source>
        <dbReference type="ARBA" id="ARBA00022741"/>
    </source>
</evidence>
<dbReference type="InterPro" id="IPR008271">
    <property type="entry name" value="Ser/Thr_kinase_AS"/>
</dbReference>
<evidence type="ECO:0000256" key="7">
    <source>
        <dbReference type="PROSITE-ProRule" id="PRU10141"/>
    </source>
</evidence>
<evidence type="ECO:0000313" key="12">
    <source>
        <dbReference type="Proteomes" id="UP000186817"/>
    </source>
</evidence>
<evidence type="ECO:0000256" key="4">
    <source>
        <dbReference type="ARBA" id="ARBA00022840"/>
    </source>
</evidence>
<accession>A0A1Q9EHA1</accession>
<feature type="signal peptide" evidence="9">
    <location>
        <begin position="1"/>
        <end position="16"/>
    </location>
</feature>
<keyword evidence="2" id="KW-0677">Repeat</keyword>
<feature type="chain" id="PRO_5013022928" evidence="9">
    <location>
        <begin position="17"/>
        <end position="1283"/>
    </location>
</feature>
<dbReference type="Gene3D" id="2.20.100.10">
    <property type="entry name" value="Thrombospondin type-1 (TSP1) repeat"/>
    <property type="match status" value="11"/>
</dbReference>
<feature type="region of interest" description="Disordered" evidence="8">
    <location>
        <begin position="467"/>
        <end position="488"/>
    </location>
</feature>
<sequence>MSWLARCLATLRLASAGTPEMIYRHDLVDGEVREVSCESLDDCYEKGIMTPGMMLHRLWAREIDEAVRRRQGKLDALQNASAMLARQMQVRRILRRMLGAGDPQKAPNMRMVRRFKDEARGVTVLMLLFEAWQGQAVPAVIFMPMGLENSSAQLPAVLHLPGHLAGGLRDPEEQRLSLGLAQRGFVVMSFDPISQGERTQYGDGEDIECSLKYRHSPAGAQAGGMPNHAAPGLTQGTVRHIHIITKSAAPSRSFRLLGAYPVMFFLATLATAAGAALPASSREQAEKSLLDGTGHSAATAARMMRAEARGDVLLDAGREATAYSVNAEGETGILEGIDVDCQWADWSDWSVCQFTCGGGISVRDRAVKRMAQGSGKSCDNNDREERDCTKASCPVDCEWEDWADWTECSKSCGDAERFAERGSRAAEFGGRLCSGSSQKTEACHLDDCPVDCKWSDWSDWGGCSKTCNGGKESRSRESTPGNSQGKPCTGEALNTRTCGENICPTDCVVGDWLAWEPCSVSCGSGTAERKRSIKQQPAYGGEECPASVESKPCSPEEICAVDCVWSEWSEWQACSASCGHATSRHTRTVVVEANEAGKPCTGKDEEEITCSFLECPVDCALAEWSDWSDCSVSCGPGIMERTRAVDAAAQHGGKECSAQDLLYEKKYCSLPTCPVDCEWVDWLDWSSCSTSCGDGHSSRTRMVKTEKMYGGKDCVGETAQDRDCDNAACPVDCVYGDWTAWKQCSTTCGTGTQHRSREVQSPAENGGLPCQGSTDDTQDCTERPCPVDCQWKDWQDWEPCTSSCGTGVHKRTRQKTDAQNGGLECEGDDSQSIDCPTLPDCPVDCLWEDWTAWSACTASCGLGVVTRSRKRAHYESHGGHVCFGTEDDEAPCDLPPCPMDCFLEDWAPWSDCSTSCGNGTHIRSRSVTFAANGGKGAVVQHPLSSDCTGHVKSSIWMGCTAQRPLASGPEPDRRVFQDKYAIGHQLGSGSYGSVYSVHLRDAPHDGTRAAKVIDIAPSDQATNHRTRTLKGLLTEVDLWQHGGHHAGIVKLFEVFVGANYFAAIMEECGPSLLQRVHEIGRMKAADVARILKQMLQPICHLHDLQIVHRDIKPENFLFEHAVDRSRVKLCDFGMAAKVPMGGLLRGRFGTLPYMSPEMVSRSGHSFATDVWSFGASAYFLLFQEFVYMPACPHRQRSMEQSIRLDYPRPRFLVKTTELSNETARQAVDFASALLVRCPMERCTAKEALALPFLSTRSKITFIRTERKATSVFKMQTTGQSLVA</sequence>
<dbReference type="InterPro" id="IPR036383">
    <property type="entry name" value="TSP1_rpt_sf"/>
</dbReference>
<dbReference type="InterPro" id="IPR000884">
    <property type="entry name" value="TSP1_rpt"/>
</dbReference>
<dbReference type="PROSITE" id="PS00107">
    <property type="entry name" value="PROTEIN_KINASE_ATP"/>
    <property type="match status" value="1"/>
</dbReference>
<dbReference type="Pfam" id="PF19028">
    <property type="entry name" value="TSP1_spondin"/>
    <property type="match status" value="5"/>
</dbReference>
<dbReference type="OrthoDB" id="446173at2759"/>
<dbReference type="InterPro" id="IPR044004">
    <property type="entry name" value="TSP1_spondin_dom"/>
</dbReference>
<feature type="domain" description="Protein kinase" evidence="10">
    <location>
        <begin position="980"/>
        <end position="1253"/>
    </location>
</feature>
<evidence type="ECO:0000256" key="5">
    <source>
        <dbReference type="ARBA" id="ARBA00023157"/>
    </source>
</evidence>
<keyword evidence="5" id="KW-1015">Disulfide bond</keyword>
<keyword evidence="4 7" id="KW-0067">ATP-binding</keyword>
<dbReference type="Proteomes" id="UP000186817">
    <property type="component" value="Unassembled WGS sequence"/>
</dbReference>
<reference evidence="11 12" key="1">
    <citation type="submission" date="2016-02" db="EMBL/GenBank/DDBJ databases">
        <title>Genome analysis of coral dinoflagellate symbionts highlights evolutionary adaptations to a symbiotic lifestyle.</title>
        <authorList>
            <person name="Aranda M."/>
            <person name="Li Y."/>
            <person name="Liew Y.J."/>
            <person name="Baumgarten S."/>
            <person name="Simakov O."/>
            <person name="Wilson M."/>
            <person name="Piel J."/>
            <person name="Ashoor H."/>
            <person name="Bougouffa S."/>
            <person name="Bajic V.B."/>
            <person name="Ryu T."/>
            <person name="Ravasi T."/>
            <person name="Bayer T."/>
            <person name="Micklem G."/>
            <person name="Kim H."/>
            <person name="Bhak J."/>
            <person name="Lajeunesse T.C."/>
            <person name="Voolstra C.R."/>
        </authorList>
    </citation>
    <scope>NUCLEOTIDE SEQUENCE [LARGE SCALE GENOMIC DNA]</scope>
    <source>
        <strain evidence="11 12">CCMP2467</strain>
    </source>
</reference>
<dbReference type="PROSITE" id="PS00108">
    <property type="entry name" value="PROTEIN_KINASE_ST"/>
    <property type="match status" value="1"/>
</dbReference>
<evidence type="ECO:0000256" key="2">
    <source>
        <dbReference type="ARBA" id="ARBA00022737"/>
    </source>
</evidence>
<evidence type="ECO:0000256" key="1">
    <source>
        <dbReference type="ARBA" id="ARBA00022729"/>
    </source>
</evidence>
<dbReference type="EMBL" id="LSRX01000152">
    <property type="protein sequence ID" value="OLQ06771.1"/>
    <property type="molecule type" value="Genomic_DNA"/>
</dbReference>
<keyword evidence="12" id="KW-1185">Reference proteome</keyword>
<dbReference type="SUPFAM" id="SSF82895">
    <property type="entry name" value="TSP-1 type 1 repeat"/>
    <property type="match status" value="11"/>
</dbReference>
<dbReference type="InterPro" id="IPR000719">
    <property type="entry name" value="Prot_kinase_dom"/>
</dbReference>
<dbReference type="SMART" id="SM00209">
    <property type="entry name" value="TSP1"/>
    <property type="match status" value="11"/>
</dbReference>
<dbReference type="Gene3D" id="1.10.510.10">
    <property type="entry name" value="Transferase(Phosphotransferase) domain 1"/>
    <property type="match status" value="1"/>
</dbReference>
<evidence type="ECO:0000313" key="11">
    <source>
        <dbReference type="EMBL" id="OLQ06771.1"/>
    </source>
</evidence>
<dbReference type="PROSITE" id="PS50092">
    <property type="entry name" value="TSP1"/>
    <property type="match status" value="11"/>
</dbReference>
<dbReference type="GO" id="GO:0004672">
    <property type="term" value="F:protein kinase activity"/>
    <property type="evidence" value="ECO:0007669"/>
    <property type="project" value="InterPro"/>
</dbReference>
<gene>
    <name evidence="11" type="primary">HMCN1</name>
    <name evidence="11" type="ORF">AK812_SmicGene9877</name>
</gene>
<protein>
    <submittedName>
        <fullName evidence="11">Hemicentin-1</fullName>
    </submittedName>
</protein>
<dbReference type="Gene3D" id="3.40.50.1820">
    <property type="entry name" value="alpha/beta hydrolase"/>
    <property type="match status" value="1"/>
</dbReference>
<organism evidence="11 12">
    <name type="scientific">Symbiodinium microadriaticum</name>
    <name type="common">Dinoflagellate</name>
    <name type="synonym">Zooxanthella microadriatica</name>
    <dbReference type="NCBI Taxonomy" id="2951"/>
    <lineage>
        <taxon>Eukaryota</taxon>
        <taxon>Sar</taxon>
        <taxon>Alveolata</taxon>
        <taxon>Dinophyceae</taxon>
        <taxon>Suessiales</taxon>
        <taxon>Symbiodiniaceae</taxon>
        <taxon>Symbiodinium</taxon>
    </lineage>
</organism>
<evidence type="ECO:0000259" key="10">
    <source>
        <dbReference type="PROSITE" id="PS50011"/>
    </source>
</evidence>
<dbReference type="InterPro" id="IPR011009">
    <property type="entry name" value="Kinase-like_dom_sf"/>
</dbReference>
<keyword evidence="6" id="KW-0325">Glycoprotein</keyword>
<evidence type="ECO:0000256" key="6">
    <source>
        <dbReference type="ARBA" id="ARBA00023180"/>
    </source>
</evidence>
<proteinExistence type="predicted"/>
<dbReference type="SUPFAM" id="SSF53474">
    <property type="entry name" value="alpha/beta-Hydrolases"/>
    <property type="match status" value="1"/>
</dbReference>
<dbReference type="SMART" id="SM00220">
    <property type="entry name" value="S_TKc"/>
    <property type="match status" value="1"/>
</dbReference>
<dbReference type="InterPro" id="IPR052065">
    <property type="entry name" value="Compl_asym_regulator"/>
</dbReference>
<dbReference type="InterPro" id="IPR017441">
    <property type="entry name" value="Protein_kinase_ATP_BS"/>
</dbReference>
<dbReference type="Pfam" id="PF00069">
    <property type="entry name" value="Pkinase"/>
    <property type="match status" value="1"/>
</dbReference>
<name>A0A1Q9EHA1_SYMMI</name>
<feature type="binding site" evidence="7">
    <location>
        <position position="1011"/>
    </location>
    <ligand>
        <name>ATP</name>
        <dbReference type="ChEBI" id="CHEBI:30616"/>
    </ligand>
</feature>
<dbReference type="FunFam" id="2.20.100.10:FF:000134">
    <property type="entry name" value="Uncharacterized protein"/>
    <property type="match status" value="1"/>
</dbReference>